<dbReference type="EMBL" id="JAUSYA010000001">
    <property type="protein sequence ID" value="MDQ0684937.1"/>
    <property type="molecule type" value="Genomic_DNA"/>
</dbReference>
<organism evidence="2 3">
    <name type="scientific">Streptomyces achromogenes</name>
    <dbReference type="NCBI Taxonomy" id="67255"/>
    <lineage>
        <taxon>Bacteria</taxon>
        <taxon>Bacillati</taxon>
        <taxon>Actinomycetota</taxon>
        <taxon>Actinomycetes</taxon>
        <taxon>Kitasatosporales</taxon>
        <taxon>Streptomycetaceae</taxon>
        <taxon>Streptomyces</taxon>
    </lineage>
</organism>
<reference evidence="2 3" key="1">
    <citation type="submission" date="2023-07" db="EMBL/GenBank/DDBJ databases">
        <title>Comparative genomics of wheat-associated soil bacteria to identify genetic determinants of phenazine resistance.</title>
        <authorList>
            <person name="Mouncey N."/>
        </authorList>
    </citation>
    <scope>NUCLEOTIDE SEQUENCE [LARGE SCALE GENOMIC DNA]</scope>
    <source>
        <strain evidence="2 3">W4I19-2</strain>
    </source>
</reference>
<evidence type="ECO:0000313" key="2">
    <source>
        <dbReference type="EMBL" id="MDQ0684937.1"/>
    </source>
</evidence>
<feature type="compositionally biased region" description="Basic and acidic residues" evidence="1">
    <location>
        <begin position="1"/>
        <end position="10"/>
    </location>
</feature>
<comment type="caution">
    <text evidence="2">The sequence shown here is derived from an EMBL/GenBank/DDBJ whole genome shotgun (WGS) entry which is preliminary data.</text>
</comment>
<proteinExistence type="predicted"/>
<keyword evidence="3" id="KW-1185">Reference proteome</keyword>
<evidence type="ECO:0000256" key="1">
    <source>
        <dbReference type="SAM" id="MobiDB-lite"/>
    </source>
</evidence>
<dbReference type="Proteomes" id="UP001243364">
    <property type="component" value="Unassembled WGS sequence"/>
</dbReference>
<sequence>MSPVKHRDPGPRPGEPPRPGTSVNRTRASGRPGSYVDPRRQVARGRYTRFPPSANSLDFCAMPSSISVLLPP</sequence>
<accession>A0ABU0Q2P7</accession>
<protein>
    <submittedName>
        <fullName evidence="2">Uncharacterized protein</fullName>
    </submittedName>
</protein>
<name>A0ABU0Q2P7_STRAH</name>
<evidence type="ECO:0000313" key="3">
    <source>
        <dbReference type="Proteomes" id="UP001243364"/>
    </source>
</evidence>
<feature type="region of interest" description="Disordered" evidence="1">
    <location>
        <begin position="1"/>
        <end position="37"/>
    </location>
</feature>
<gene>
    <name evidence="2" type="ORF">QFZ56_003900</name>
</gene>